<evidence type="ECO:0000313" key="2">
    <source>
        <dbReference type="Proteomes" id="UP001500339"/>
    </source>
</evidence>
<reference evidence="2" key="1">
    <citation type="journal article" date="2019" name="Int. J. Syst. Evol. Microbiol.">
        <title>The Global Catalogue of Microorganisms (GCM) 10K type strain sequencing project: providing services to taxonomists for standard genome sequencing and annotation.</title>
        <authorList>
            <consortium name="The Broad Institute Genomics Platform"/>
            <consortium name="The Broad Institute Genome Sequencing Center for Infectious Disease"/>
            <person name="Wu L."/>
            <person name="Ma J."/>
        </authorList>
    </citation>
    <scope>NUCLEOTIDE SEQUENCE [LARGE SCALE GENOMIC DNA]</scope>
    <source>
        <strain evidence="2">JCM 1405</strain>
    </source>
</reference>
<protein>
    <submittedName>
        <fullName evidence="1">Uncharacterized protein</fullName>
    </submittedName>
</protein>
<sequence length="117" mass="13272">MKDKIKVKISNNAYNELINLFNYDKNYNCIKFIYNQGCCKEPKVSLILHKEEDEGLLDKVGDVKILYDKELIEKIKEIQLIYTKKGFMVKTTSLENKKDCGGCNSGGCGGCGKSCHH</sequence>
<organism evidence="1 2">
    <name type="scientific">Clostridium malenominatum</name>
    <dbReference type="NCBI Taxonomy" id="1539"/>
    <lineage>
        <taxon>Bacteria</taxon>
        <taxon>Bacillati</taxon>
        <taxon>Bacillota</taxon>
        <taxon>Clostridia</taxon>
        <taxon>Eubacteriales</taxon>
        <taxon>Clostridiaceae</taxon>
        <taxon>Clostridium</taxon>
    </lineage>
</organism>
<evidence type="ECO:0000313" key="1">
    <source>
        <dbReference type="EMBL" id="GAA0719047.1"/>
    </source>
</evidence>
<dbReference type="RefSeq" id="WP_343766596.1">
    <property type="nucleotide sequence ID" value="NZ_BAAACF010000001.1"/>
</dbReference>
<comment type="caution">
    <text evidence="1">The sequence shown here is derived from an EMBL/GenBank/DDBJ whole genome shotgun (WGS) entry which is preliminary data.</text>
</comment>
<dbReference type="SUPFAM" id="SSF89360">
    <property type="entry name" value="HesB-like domain"/>
    <property type="match status" value="1"/>
</dbReference>
<dbReference type="InterPro" id="IPR035903">
    <property type="entry name" value="HesB-like_dom_sf"/>
</dbReference>
<accession>A0ABP3TW19</accession>
<keyword evidence="2" id="KW-1185">Reference proteome</keyword>
<gene>
    <name evidence="1" type="ORF">GCM10008905_06590</name>
</gene>
<proteinExistence type="predicted"/>
<dbReference type="EMBL" id="BAAACF010000001">
    <property type="protein sequence ID" value="GAA0719047.1"/>
    <property type="molecule type" value="Genomic_DNA"/>
</dbReference>
<dbReference type="Proteomes" id="UP001500339">
    <property type="component" value="Unassembled WGS sequence"/>
</dbReference>
<name>A0ABP3TW19_9CLOT</name>